<dbReference type="InterPro" id="IPR055093">
    <property type="entry name" value="EPS8_2nd"/>
</dbReference>
<evidence type="ECO:0000256" key="1">
    <source>
        <dbReference type="ARBA" id="ARBA00006197"/>
    </source>
</evidence>
<dbReference type="Pfam" id="PF07653">
    <property type="entry name" value="SH3_2"/>
    <property type="match status" value="1"/>
</dbReference>
<organism evidence="6 7">
    <name type="scientific">Elaeophora elaphi</name>
    <dbReference type="NCBI Taxonomy" id="1147741"/>
    <lineage>
        <taxon>Eukaryota</taxon>
        <taxon>Metazoa</taxon>
        <taxon>Ecdysozoa</taxon>
        <taxon>Nematoda</taxon>
        <taxon>Chromadorea</taxon>
        <taxon>Rhabditida</taxon>
        <taxon>Spirurina</taxon>
        <taxon>Spiruromorpha</taxon>
        <taxon>Filarioidea</taxon>
        <taxon>Onchocercidae</taxon>
        <taxon>Elaeophora</taxon>
    </lineage>
</organism>
<dbReference type="InterPro" id="IPR006020">
    <property type="entry name" value="PTB/PI_dom"/>
</dbReference>
<dbReference type="InterPro" id="IPR011993">
    <property type="entry name" value="PH-like_dom_sf"/>
</dbReference>
<dbReference type="CDD" id="cd01210">
    <property type="entry name" value="PTB_EPS8"/>
    <property type="match status" value="1"/>
</dbReference>
<dbReference type="InterPro" id="IPR013625">
    <property type="entry name" value="PTB"/>
</dbReference>
<evidence type="ECO:0000313" key="7">
    <source>
        <dbReference type="WBParaSite" id="EEL_0000501801-mRNA-1"/>
    </source>
</evidence>
<feature type="region of interest" description="Disordered" evidence="4">
    <location>
        <begin position="695"/>
        <end position="757"/>
    </location>
</feature>
<dbReference type="GO" id="GO:0007266">
    <property type="term" value="P:Rho protein signal transduction"/>
    <property type="evidence" value="ECO:0007669"/>
    <property type="project" value="TreeGrafter"/>
</dbReference>
<feature type="region of interest" description="Disordered" evidence="4">
    <location>
        <begin position="312"/>
        <end position="333"/>
    </location>
</feature>
<evidence type="ECO:0000313" key="6">
    <source>
        <dbReference type="Proteomes" id="UP000050640"/>
    </source>
</evidence>
<feature type="compositionally biased region" description="Basic residues" evidence="4">
    <location>
        <begin position="317"/>
        <end position="326"/>
    </location>
</feature>
<name>A0A0R3RSZ4_9BILA</name>
<feature type="region of interest" description="Disordered" evidence="4">
    <location>
        <begin position="559"/>
        <end position="593"/>
    </location>
</feature>
<dbReference type="InterPro" id="IPR039801">
    <property type="entry name" value="EPS8-like"/>
</dbReference>
<dbReference type="FunFam" id="2.30.29.30:FF:000289">
    <property type="entry name" value="Epidermal growth factor receptor kinase substrate 8"/>
    <property type="match status" value="1"/>
</dbReference>
<evidence type="ECO:0000256" key="2">
    <source>
        <dbReference type="ARBA" id="ARBA00022443"/>
    </source>
</evidence>
<evidence type="ECO:0000256" key="3">
    <source>
        <dbReference type="PROSITE-ProRule" id="PRU00192"/>
    </source>
</evidence>
<dbReference type="GO" id="GO:0035023">
    <property type="term" value="P:regulation of Rho protein signal transduction"/>
    <property type="evidence" value="ECO:0007669"/>
    <property type="project" value="TreeGrafter"/>
</dbReference>
<evidence type="ECO:0000259" key="5">
    <source>
        <dbReference type="PROSITE" id="PS50002"/>
    </source>
</evidence>
<dbReference type="PANTHER" id="PTHR12287">
    <property type="entry name" value="EPIDERMAL GROWTH FACTOR RECEPTOR KINASE SUBSTRATE EPS8-RELATED PROTEIN"/>
    <property type="match status" value="1"/>
</dbReference>
<dbReference type="Gene3D" id="2.30.30.40">
    <property type="entry name" value="SH3 Domains"/>
    <property type="match status" value="1"/>
</dbReference>
<comment type="similarity">
    <text evidence="1">Belongs to the EPS8 family.</text>
</comment>
<dbReference type="Gene3D" id="2.30.29.30">
    <property type="entry name" value="Pleckstrin-homology domain (PH domain)/Phosphotyrosine-binding domain (PTB)"/>
    <property type="match status" value="1"/>
</dbReference>
<feature type="region of interest" description="Disordered" evidence="4">
    <location>
        <begin position="261"/>
        <end position="281"/>
    </location>
</feature>
<feature type="compositionally biased region" description="Polar residues" evidence="4">
    <location>
        <begin position="571"/>
        <end position="589"/>
    </location>
</feature>
<dbReference type="InterPro" id="IPR033928">
    <property type="entry name" value="EPS8_PTB"/>
</dbReference>
<dbReference type="SUPFAM" id="SSF50044">
    <property type="entry name" value="SH3-domain"/>
    <property type="match status" value="1"/>
</dbReference>
<proteinExistence type="inferred from homology"/>
<dbReference type="Proteomes" id="UP000050640">
    <property type="component" value="Unplaced"/>
</dbReference>
<evidence type="ECO:0000256" key="4">
    <source>
        <dbReference type="SAM" id="MobiDB-lite"/>
    </source>
</evidence>
<dbReference type="PANTHER" id="PTHR12287:SF23">
    <property type="entry name" value="AROUSER, ISOFORM A-RELATED"/>
    <property type="match status" value="1"/>
</dbReference>
<dbReference type="PROSITE" id="PS50002">
    <property type="entry name" value="SH3"/>
    <property type="match status" value="1"/>
</dbReference>
<feature type="compositionally biased region" description="Basic and acidic residues" evidence="4">
    <location>
        <begin position="559"/>
        <end position="570"/>
    </location>
</feature>
<sequence>MRCLEEARIPYGEFLLFTIKFEILIPAKICVCSGYPTSSRHSSASGSTSYYYSRGGGSLSSNAPSPAVLPYNNSIPPQQYNGVMENSTMSIHGSSRHPSAVESDTPSYWVEHLATFAVGREFGLQFPEDGIRKLKQLENSSAIWAQPMVLRLRPSVVSVEDENGDLVEQFPMELVTNPTAHLSTNPRDVYNNILLFIVKEDKKRGRSLNPTEMHIFQCNRVSANDVVDDIKAFLSGHYKKVRTGRRDTGFMIGYQPPFIMGPPARGYRDDTSASSDSSESFERDVNTLNRCFDDIERFVARIQSAAIAQRELEAQTHRQRSHRKQNSRTPIDPQSGILQMRAQLPAEFEFVDILQKFKLSFNLLAKLKNHIHEPNAPELLHFLFTPLTIILDACRWGLGRNVAPQVVSPLLSRETRELLQNCLTSRESDVWMAMGEAWRIAPEDWIGPLPKPYRPIFLDGFAPYGYPDNYGGLQSPPRYQPMPQPIHRGVSAPPPPTQNSYTHRPPIRDHSVDNLNMDLDHMSLEKDRLDFEREKIAERERRLIEDERRILQEKQRLAAEKEMMAQESEQRSVGSSYTARQNESRQPSPAMSRRPLYQCQFNDGEQQRITPSFGPILQEQSPRQRAFLDDIIARHAKLVQVTHTRVAQNPKELTVSQGEFLEVLNDNKNWWECTNVHHRVGYVPHTILSVVSVDRSSPQSLPPQDPTLHVDRMSSQGNAVSHRGASLSLSPRPGIMSDDAPEYIKQRQGKRGEFRYF</sequence>
<keyword evidence="6" id="KW-1185">Reference proteome</keyword>
<protein>
    <submittedName>
        <fullName evidence="7">SH3 domain-containing protein</fullName>
    </submittedName>
</protein>
<dbReference type="SMART" id="SM00326">
    <property type="entry name" value="SH3"/>
    <property type="match status" value="1"/>
</dbReference>
<dbReference type="SUPFAM" id="SSF50729">
    <property type="entry name" value="PH domain-like"/>
    <property type="match status" value="1"/>
</dbReference>
<feature type="domain" description="SH3" evidence="5">
    <location>
        <begin position="634"/>
        <end position="693"/>
    </location>
</feature>
<accession>A0A0R3RSZ4</accession>
<dbReference type="Pfam" id="PF08416">
    <property type="entry name" value="PTB"/>
    <property type="match status" value="1"/>
</dbReference>
<dbReference type="AlphaFoldDB" id="A0A0R3RSZ4"/>
<dbReference type="GO" id="GO:0005886">
    <property type="term" value="C:plasma membrane"/>
    <property type="evidence" value="ECO:0007669"/>
    <property type="project" value="TreeGrafter"/>
</dbReference>
<feature type="compositionally biased region" description="Basic and acidic residues" evidence="4">
    <location>
        <begin position="742"/>
        <end position="757"/>
    </location>
</feature>
<dbReference type="GO" id="GO:0003779">
    <property type="term" value="F:actin binding"/>
    <property type="evidence" value="ECO:0007669"/>
    <property type="project" value="TreeGrafter"/>
</dbReference>
<dbReference type="InterPro" id="IPR036028">
    <property type="entry name" value="SH3-like_dom_sf"/>
</dbReference>
<dbReference type="STRING" id="1147741.A0A0R3RSZ4"/>
<dbReference type="WBParaSite" id="EEL_0000501801-mRNA-1">
    <property type="protein sequence ID" value="EEL_0000501801-mRNA-1"/>
    <property type="gene ID" value="EEL_0000501801"/>
</dbReference>
<dbReference type="SMART" id="SM00462">
    <property type="entry name" value="PTB"/>
    <property type="match status" value="1"/>
</dbReference>
<dbReference type="Pfam" id="PF22975">
    <property type="entry name" value="EPS8_2nd"/>
    <property type="match status" value="1"/>
</dbReference>
<keyword evidence="2 3" id="KW-0728">SH3 domain</keyword>
<reference evidence="7" key="1">
    <citation type="submission" date="2017-02" db="UniProtKB">
        <authorList>
            <consortium name="WormBaseParasite"/>
        </authorList>
    </citation>
    <scope>IDENTIFICATION</scope>
</reference>
<dbReference type="InterPro" id="IPR001452">
    <property type="entry name" value="SH3_domain"/>
</dbReference>
<feature type="region of interest" description="Disordered" evidence="4">
    <location>
        <begin position="487"/>
        <end position="508"/>
    </location>
</feature>